<feature type="domain" description="Bromo" evidence="4">
    <location>
        <begin position="419"/>
        <end position="511"/>
    </location>
</feature>
<dbReference type="PRINTS" id="PR00503">
    <property type="entry name" value="BROMODOMAIN"/>
</dbReference>
<evidence type="ECO:0000313" key="5">
    <source>
        <dbReference type="Proteomes" id="UP000050792"/>
    </source>
</evidence>
<dbReference type="SMART" id="SM00297">
    <property type="entry name" value="BROMO"/>
    <property type="match status" value="1"/>
</dbReference>
<protein>
    <recommendedName>
        <fullName evidence="4">Bromo domain-containing protein</fullName>
    </recommendedName>
</protein>
<dbReference type="AlphaFoldDB" id="A0AA85F3V4"/>
<dbReference type="Gene3D" id="1.20.920.10">
    <property type="entry name" value="Bromodomain-like"/>
    <property type="match status" value="1"/>
</dbReference>
<evidence type="ECO:0000256" key="1">
    <source>
        <dbReference type="ARBA" id="ARBA00023117"/>
    </source>
</evidence>
<dbReference type="WBParaSite" id="SRDH1_33380.4">
    <property type="protein sequence ID" value="SRDH1_33380.4"/>
    <property type="gene ID" value="SRDH1_33380"/>
</dbReference>
<dbReference type="GO" id="GO:0035267">
    <property type="term" value="C:NuA4 histone acetyltransferase complex"/>
    <property type="evidence" value="ECO:0007669"/>
    <property type="project" value="TreeGrafter"/>
</dbReference>
<keyword evidence="5" id="KW-1185">Reference proteome</keyword>
<dbReference type="InterPro" id="IPR036427">
    <property type="entry name" value="Bromodomain-like_sf"/>
</dbReference>
<evidence type="ECO:0000313" key="6">
    <source>
        <dbReference type="WBParaSite" id="SRDH1_33380.4"/>
    </source>
</evidence>
<dbReference type="PROSITE" id="PS50014">
    <property type="entry name" value="BROMODOMAIN_2"/>
    <property type="match status" value="1"/>
</dbReference>
<accession>A0AA85F3V4</accession>
<evidence type="ECO:0000313" key="7">
    <source>
        <dbReference type="WBParaSite" id="SRDH1_33380.5"/>
    </source>
</evidence>
<name>A0AA85F3V4_9TREM</name>
<dbReference type="Pfam" id="PF00439">
    <property type="entry name" value="Bromodomain"/>
    <property type="match status" value="1"/>
</dbReference>
<evidence type="ECO:0000256" key="2">
    <source>
        <dbReference type="PROSITE-ProRule" id="PRU00035"/>
    </source>
</evidence>
<organism evidence="5 6">
    <name type="scientific">Schistosoma rodhaini</name>
    <dbReference type="NCBI Taxonomy" id="6188"/>
    <lineage>
        <taxon>Eukaryota</taxon>
        <taxon>Metazoa</taxon>
        <taxon>Spiralia</taxon>
        <taxon>Lophotrochozoa</taxon>
        <taxon>Platyhelminthes</taxon>
        <taxon>Trematoda</taxon>
        <taxon>Digenea</taxon>
        <taxon>Strigeidida</taxon>
        <taxon>Schistosomatoidea</taxon>
        <taxon>Schistosomatidae</taxon>
        <taxon>Schistosoma</taxon>
    </lineage>
</organism>
<dbReference type="PANTHER" id="PTHR15398">
    <property type="entry name" value="BROMODOMAIN-CONTAINING PROTEIN 8"/>
    <property type="match status" value="1"/>
</dbReference>
<dbReference type="PANTHER" id="PTHR15398:SF4">
    <property type="entry name" value="BROMODOMAIN-CONTAINING PROTEIN 8 ISOFORM X1"/>
    <property type="match status" value="1"/>
</dbReference>
<dbReference type="Proteomes" id="UP000050792">
    <property type="component" value="Unassembled WGS sequence"/>
</dbReference>
<feature type="region of interest" description="Disordered" evidence="3">
    <location>
        <begin position="551"/>
        <end position="633"/>
    </location>
</feature>
<dbReference type="InterPro" id="IPR001487">
    <property type="entry name" value="Bromodomain"/>
</dbReference>
<reference evidence="6 7" key="2">
    <citation type="submission" date="2023-11" db="UniProtKB">
        <authorList>
            <consortium name="WormBaseParasite"/>
        </authorList>
    </citation>
    <scope>IDENTIFICATION</scope>
</reference>
<keyword evidence="1 2" id="KW-0103">Bromodomain</keyword>
<proteinExistence type="predicted"/>
<reference evidence="5" key="1">
    <citation type="submission" date="2022-06" db="EMBL/GenBank/DDBJ databases">
        <authorList>
            <person name="Berger JAMES D."/>
            <person name="Berger JAMES D."/>
        </authorList>
    </citation>
    <scope>NUCLEOTIDE SEQUENCE [LARGE SCALE GENOMIC DNA]</scope>
</reference>
<evidence type="ECO:0000256" key="3">
    <source>
        <dbReference type="SAM" id="MobiDB-lite"/>
    </source>
</evidence>
<dbReference type="SUPFAM" id="SSF47370">
    <property type="entry name" value="Bromodomain"/>
    <property type="match status" value="1"/>
</dbReference>
<evidence type="ECO:0000259" key="4">
    <source>
        <dbReference type="PROSITE" id="PS50014"/>
    </source>
</evidence>
<dbReference type="WBParaSite" id="SRDH1_33380.5">
    <property type="protein sequence ID" value="SRDH1_33380.5"/>
    <property type="gene ID" value="SRDH1_33380"/>
</dbReference>
<sequence>MNWAVGANCYLLRAVLTHGKNWDLVSESLKTSCKTFLKDENIQDLSKQSCSLQYKYIIASARQRYYPLVFGRKFFRNPGDLTESQLLNISLDHYTTLRREQLHAARLEILRAMKIEEEDAEKLRQGRYSEIPPDRLLTYRKRCRALGIPDKIGRCLNMEPLSPVSEENDRTIRNFPTTVQRSNTKIRKETVDQNGGIWIPVETPFIYELFEERCDYIQESSLANFIRAQAIISQRLGFEGHDDEISSLDTTSSIQTHSEVTIIHNQEVKVRESPRASEQLNNLDSDSSKIRIQASPSKCLEILDEPVTPSSSALVSDSETLASPHFTQSLNSSPALSLAETQSPSLKAVNLSRKHNHTKRKIHTPAAVYQNQVGEFTSALSPSMSTNLNNDELTDASQSSVYVARRWRRSLLSALSTVYSHRHAYVFMHPVTEDIAPGYSTVVYEPVDLTSLRRRMESSLSYLIGSQQPSALNPSVSSYRVIIEIARRFIRDLLLMFMNARMYNSQSHEVHRMAGEMYHDVIGELQPLWSIMAEDIPGFPSLPFLNLPPPQTTRSLQQPTVVSTASTTSPSHPASCMLKDEESSANKQSFSFFMRQNKRPALEGSSPSSPLPRKCRHSSGSDSVVGAITTRSK</sequence>
<feature type="compositionally biased region" description="Low complexity" evidence="3">
    <location>
        <begin position="559"/>
        <end position="575"/>
    </location>
</feature>